<evidence type="ECO:0000256" key="1">
    <source>
        <dbReference type="SAM" id="Phobius"/>
    </source>
</evidence>
<dbReference type="EMBL" id="JAOPGA020001197">
    <property type="protein sequence ID" value="KAL0486008.1"/>
    <property type="molecule type" value="Genomic_DNA"/>
</dbReference>
<proteinExistence type="predicted"/>
<accession>A0AAW2ZAN4</accession>
<evidence type="ECO:0000313" key="3">
    <source>
        <dbReference type="Proteomes" id="UP001431209"/>
    </source>
</evidence>
<evidence type="ECO:0000313" key="2">
    <source>
        <dbReference type="EMBL" id="KAL0486008.1"/>
    </source>
</evidence>
<dbReference type="Proteomes" id="UP001431209">
    <property type="component" value="Unassembled WGS sequence"/>
</dbReference>
<organism evidence="2 3">
    <name type="scientific">Acrasis kona</name>
    <dbReference type="NCBI Taxonomy" id="1008807"/>
    <lineage>
        <taxon>Eukaryota</taxon>
        <taxon>Discoba</taxon>
        <taxon>Heterolobosea</taxon>
        <taxon>Tetramitia</taxon>
        <taxon>Eutetramitia</taxon>
        <taxon>Acrasidae</taxon>
        <taxon>Acrasis</taxon>
    </lineage>
</organism>
<sequence>MINHLPKLSQLSGDGRIAMLIWKFIIYVIQSITLIAYAHTVYLFYSIYQGYPIIFSGLISQSIYAMTAIWMVAEVVWLPWYYFKLQKLQVRGPVTHYSQNTTSREDLLQQSLEALKVATGDLKKVVEGWFFGAPIETIHRGNLKQLGCLGIL</sequence>
<protein>
    <recommendedName>
        <fullName evidence="4">ATP synthase F0 subunit 8</fullName>
    </recommendedName>
</protein>
<comment type="caution">
    <text evidence="2">The sequence shown here is derived from an EMBL/GenBank/DDBJ whole genome shotgun (WGS) entry which is preliminary data.</text>
</comment>
<feature type="transmembrane region" description="Helical" evidence="1">
    <location>
        <begin position="63"/>
        <end position="83"/>
    </location>
</feature>
<keyword evidence="3" id="KW-1185">Reference proteome</keyword>
<dbReference type="AlphaFoldDB" id="A0AAW2ZAN4"/>
<gene>
    <name evidence="2" type="ORF">AKO1_012223</name>
</gene>
<name>A0AAW2ZAN4_9EUKA</name>
<evidence type="ECO:0008006" key="4">
    <source>
        <dbReference type="Google" id="ProtNLM"/>
    </source>
</evidence>
<keyword evidence="1" id="KW-0812">Transmembrane</keyword>
<keyword evidence="1" id="KW-0472">Membrane</keyword>
<reference evidence="2 3" key="1">
    <citation type="submission" date="2024-03" db="EMBL/GenBank/DDBJ databases">
        <title>The Acrasis kona genome and developmental transcriptomes reveal deep origins of eukaryotic multicellular pathways.</title>
        <authorList>
            <person name="Sheikh S."/>
            <person name="Fu C.-J."/>
            <person name="Brown M.W."/>
            <person name="Baldauf S.L."/>
        </authorList>
    </citation>
    <scope>NUCLEOTIDE SEQUENCE [LARGE SCALE GENOMIC DNA]</scope>
    <source>
        <strain evidence="2 3">ATCC MYA-3509</strain>
    </source>
</reference>
<keyword evidence="1" id="KW-1133">Transmembrane helix</keyword>
<feature type="transmembrane region" description="Helical" evidence="1">
    <location>
        <begin position="20"/>
        <end position="43"/>
    </location>
</feature>